<dbReference type="EMBL" id="SFCI01001866">
    <property type="protein sequence ID" value="TFY74800.1"/>
    <property type="molecule type" value="Genomic_DNA"/>
</dbReference>
<dbReference type="PANTHER" id="PTHR10146">
    <property type="entry name" value="PROLINE SYNTHETASE CO-TRANSCRIBED BACTERIAL HOMOLOG PROTEIN"/>
    <property type="match status" value="1"/>
</dbReference>
<protein>
    <submittedName>
        <fullName evidence="2">Uncharacterized protein</fullName>
    </submittedName>
</protein>
<dbReference type="InterPro" id="IPR011078">
    <property type="entry name" value="PyrdxlP_homeostasis"/>
</dbReference>
<dbReference type="Proteomes" id="UP000298061">
    <property type="component" value="Unassembled WGS sequence"/>
</dbReference>
<dbReference type="AlphaFoldDB" id="A0A4Y9ZKR5"/>
<evidence type="ECO:0000313" key="2">
    <source>
        <dbReference type="EMBL" id="TFY74800.1"/>
    </source>
</evidence>
<dbReference type="GO" id="GO:0030170">
    <property type="term" value="F:pyridoxal phosphate binding"/>
    <property type="evidence" value="ECO:0007669"/>
    <property type="project" value="InterPro"/>
</dbReference>
<sequence length="197" mass="21529">MSSILRHRPSELWWSRHLTQTRNRIPPAHAPVFPNSETLHHVLTCNRPTSPERTAELVESLAEIRARVQAHAAPGKTPTLVAVSKYKPAADILACYDAGQRDFGENYVQELVDKAAQLPADIRWHFIGTLQSNKCKILVSIPNIHAIQSVTSAKAASALDKALPPTRTEPLRIFLQVNTSGEEAKSGLPPPTAANAA</sequence>
<dbReference type="Gene3D" id="3.20.20.10">
    <property type="entry name" value="Alanine racemase"/>
    <property type="match status" value="1"/>
</dbReference>
<feature type="non-terminal residue" evidence="2">
    <location>
        <position position="197"/>
    </location>
</feature>
<keyword evidence="3" id="KW-1185">Reference proteome</keyword>
<evidence type="ECO:0000313" key="3">
    <source>
        <dbReference type="Proteomes" id="UP000298061"/>
    </source>
</evidence>
<proteinExistence type="predicted"/>
<dbReference type="SUPFAM" id="SSF51419">
    <property type="entry name" value="PLP-binding barrel"/>
    <property type="match status" value="1"/>
</dbReference>
<accession>A0A4Y9ZKR5</accession>
<name>A0A4Y9ZKR5_9AGAM</name>
<keyword evidence="1" id="KW-0663">Pyridoxal phosphate</keyword>
<dbReference type="PANTHER" id="PTHR10146:SF14">
    <property type="entry name" value="PYRIDOXAL PHOSPHATE HOMEOSTASIS PROTEIN"/>
    <property type="match status" value="1"/>
</dbReference>
<reference evidence="2 3" key="1">
    <citation type="submission" date="2019-02" db="EMBL/GenBank/DDBJ databases">
        <title>Genome sequencing of the rare red list fungi Hericium alpestre (H. flagellum).</title>
        <authorList>
            <person name="Buettner E."/>
            <person name="Kellner H."/>
        </authorList>
    </citation>
    <scope>NUCLEOTIDE SEQUENCE [LARGE SCALE GENOMIC DNA]</scope>
    <source>
        <strain evidence="2 3">DSM 108284</strain>
    </source>
</reference>
<comment type="caution">
    <text evidence="2">The sequence shown here is derived from an EMBL/GenBank/DDBJ whole genome shotgun (WGS) entry which is preliminary data.</text>
</comment>
<dbReference type="OrthoDB" id="10264196at2759"/>
<dbReference type="STRING" id="135208.A0A4Y9ZKR5"/>
<gene>
    <name evidence="2" type="ORF">EWM64_g9211</name>
</gene>
<organism evidence="2 3">
    <name type="scientific">Hericium alpestre</name>
    <dbReference type="NCBI Taxonomy" id="135208"/>
    <lineage>
        <taxon>Eukaryota</taxon>
        <taxon>Fungi</taxon>
        <taxon>Dikarya</taxon>
        <taxon>Basidiomycota</taxon>
        <taxon>Agaricomycotina</taxon>
        <taxon>Agaricomycetes</taxon>
        <taxon>Russulales</taxon>
        <taxon>Hericiaceae</taxon>
        <taxon>Hericium</taxon>
    </lineage>
</organism>
<dbReference type="PROSITE" id="PS01211">
    <property type="entry name" value="UPF0001"/>
    <property type="match status" value="1"/>
</dbReference>
<dbReference type="InterPro" id="IPR029066">
    <property type="entry name" value="PLP-binding_barrel"/>
</dbReference>
<dbReference type="NCBIfam" id="TIGR00044">
    <property type="entry name" value="YggS family pyridoxal phosphate-dependent enzyme"/>
    <property type="match status" value="1"/>
</dbReference>
<evidence type="ECO:0000256" key="1">
    <source>
        <dbReference type="ARBA" id="ARBA00022898"/>
    </source>
</evidence>